<dbReference type="AlphaFoldDB" id="A0A919X6M4"/>
<dbReference type="SUPFAM" id="SSF140423">
    <property type="entry name" value="MW0975(SA0943)-like"/>
    <property type="match status" value="1"/>
</dbReference>
<comment type="caution">
    <text evidence="2">The sequence shown here is derived from an EMBL/GenBank/DDBJ whole genome shotgun (WGS) entry which is preliminary data.</text>
</comment>
<reference evidence="2" key="1">
    <citation type="submission" date="2021-03" db="EMBL/GenBank/DDBJ databases">
        <title>Antimicrobial resistance genes in bacteria isolated from Japanese honey, and their potential for conferring macrolide and lincosamide resistance in the American foulbrood pathogen Paenibacillus larvae.</title>
        <authorList>
            <person name="Okamoto M."/>
            <person name="Kumagai M."/>
            <person name="Kanamori H."/>
            <person name="Takamatsu D."/>
        </authorList>
    </citation>
    <scope>NUCLEOTIDE SEQUENCE</scope>
    <source>
        <strain evidence="2">J43TS3</strain>
    </source>
</reference>
<dbReference type="Pfam" id="PF10368">
    <property type="entry name" value="YkyA"/>
    <property type="match status" value="1"/>
</dbReference>
<organism evidence="2 3">
    <name type="scientific">Ornithinibacillus bavariensis</name>
    <dbReference type="NCBI Taxonomy" id="545502"/>
    <lineage>
        <taxon>Bacteria</taxon>
        <taxon>Bacillati</taxon>
        <taxon>Bacillota</taxon>
        <taxon>Bacilli</taxon>
        <taxon>Bacillales</taxon>
        <taxon>Bacillaceae</taxon>
        <taxon>Ornithinibacillus</taxon>
    </lineage>
</organism>
<keyword evidence="3" id="KW-1185">Reference proteome</keyword>
<feature type="coiled-coil region" evidence="1">
    <location>
        <begin position="168"/>
        <end position="205"/>
    </location>
</feature>
<gene>
    <name evidence="2" type="ORF">J43TS3_06200</name>
</gene>
<dbReference type="RefSeq" id="WP_212919504.1">
    <property type="nucleotide sequence ID" value="NZ_BORP01000001.1"/>
</dbReference>
<sequence>MKISKSFFIICFGILLFLVGCGDSPETQIYNHLEEAVHLEDGFKKQQDEIAGLEKKEQDIYKEIIELGIDELDKIKQLSQEAITSIDKRSEKIKLERESLDQAKEEFEKTKDVIDKLKDTEVKKEATTLYDTMEKRYDAYQTLNKVYNESIDLEKELYEMLQIEDLQQEDLQAHIEKLNVKYQEVINANDSFNELTTKYNELKKDFYKIANINVKYVENK</sequence>
<feature type="coiled-coil region" evidence="1">
    <location>
        <begin position="36"/>
        <end position="120"/>
    </location>
</feature>
<dbReference type="EMBL" id="BORP01000001">
    <property type="protein sequence ID" value="GIO26009.1"/>
    <property type="molecule type" value="Genomic_DNA"/>
</dbReference>
<dbReference type="Proteomes" id="UP000676917">
    <property type="component" value="Unassembled WGS sequence"/>
</dbReference>
<keyword evidence="1" id="KW-0175">Coiled coil</keyword>
<evidence type="ECO:0000256" key="1">
    <source>
        <dbReference type="SAM" id="Coils"/>
    </source>
</evidence>
<proteinExistence type="predicted"/>
<evidence type="ECO:0008006" key="4">
    <source>
        <dbReference type="Google" id="ProtNLM"/>
    </source>
</evidence>
<dbReference type="InterPro" id="IPR036785">
    <property type="entry name" value="YkyA-like_sf"/>
</dbReference>
<evidence type="ECO:0000313" key="3">
    <source>
        <dbReference type="Proteomes" id="UP000676917"/>
    </source>
</evidence>
<dbReference type="PROSITE" id="PS51257">
    <property type="entry name" value="PROKAR_LIPOPROTEIN"/>
    <property type="match status" value="1"/>
</dbReference>
<evidence type="ECO:0000313" key="2">
    <source>
        <dbReference type="EMBL" id="GIO26009.1"/>
    </source>
</evidence>
<accession>A0A919X6M4</accession>
<protein>
    <recommendedName>
        <fullName evidence="4">Cell-wall binding lipoprotein</fullName>
    </recommendedName>
</protein>
<dbReference type="Gene3D" id="1.20.120.570">
    <property type="entry name" value="YkyA-like"/>
    <property type="match status" value="1"/>
</dbReference>
<dbReference type="InterPro" id="IPR019454">
    <property type="entry name" value="Lipoprot_YkyA-like"/>
</dbReference>
<name>A0A919X6M4_9BACI</name>